<dbReference type="Pfam" id="PF00462">
    <property type="entry name" value="Glutaredoxin"/>
    <property type="match status" value="1"/>
</dbReference>
<accession>A0A0M2SL39</accession>
<organism evidence="2 3">
    <name type="scientific">Mesobacillus campisalis</name>
    <dbReference type="NCBI Taxonomy" id="1408103"/>
    <lineage>
        <taxon>Bacteria</taxon>
        <taxon>Bacillati</taxon>
        <taxon>Bacillota</taxon>
        <taxon>Bacilli</taxon>
        <taxon>Bacillales</taxon>
        <taxon>Bacillaceae</taxon>
        <taxon>Mesobacillus</taxon>
    </lineage>
</organism>
<dbReference type="AlphaFoldDB" id="A0A0M2SL39"/>
<dbReference type="SUPFAM" id="SSF52833">
    <property type="entry name" value="Thioredoxin-like"/>
    <property type="match status" value="1"/>
</dbReference>
<protein>
    <submittedName>
        <fullName evidence="2">Glutaredoxin</fullName>
    </submittedName>
</protein>
<evidence type="ECO:0000313" key="2">
    <source>
        <dbReference type="EMBL" id="KKK34371.1"/>
    </source>
</evidence>
<dbReference type="InterPro" id="IPR051548">
    <property type="entry name" value="Grx-like_ET"/>
</dbReference>
<dbReference type="InterPro" id="IPR036249">
    <property type="entry name" value="Thioredoxin-like_sf"/>
</dbReference>
<name>A0A0M2SL39_9BACI</name>
<dbReference type="PANTHER" id="PTHR34386">
    <property type="entry name" value="GLUTAREDOXIN"/>
    <property type="match status" value="1"/>
</dbReference>
<reference evidence="2 3" key="1">
    <citation type="submission" date="2015-04" db="EMBL/GenBank/DDBJ databases">
        <title>Taxonomic description and genome sequence of Bacillus campisalis sp. nov., a novel member of the genus Bacillus isolated from solar saltern.</title>
        <authorList>
            <person name="Mathan Kumar R."/>
            <person name="Kaur G."/>
            <person name="Kumar A."/>
            <person name="Singh N.K."/>
            <person name="Kaur N."/>
            <person name="Kumar N."/>
            <person name="Mayilraj S."/>
        </authorList>
    </citation>
    <scope>NUCLEOTIDE SEQUENCE [LARGE SCALE GENOMIC DNA]</scope>
    <source>
        <strain evidence="2 3">SA2-6</strain>
    </source>
</reference>
<feature type="domain" description="GST N-terminal" evidence="1">
    <location>
        <begin position="2"/>
        <end position="78"/>
    </location>
</feature>
<dbReference type="InterPro" id="IPR004045">
    <property type="entry name" value="Glutathione_S-Trfase_N"/>
</dbReference>
<proteinExistence type="predicted"/>
<dbReference type="PATRIC" id="fig|1408103.3.peg.4897"/>
<keyword evidence="3" id="KW-1185">Reference proteome</keyword>
<dbReference type="CDD" id="cd02976">
    <property type="entry name" value="NrdH"/>
    <property type="match status" value="1"/>
</dbReference>
<dbReference type="Gene3D" id="3.40.30.10">
    <property type="entry name" value="Glutaredoxin"/>
    <property type="match status" value="1"/>
</dbReference>
<dbReference type="EMBL" id="LAYY01000097">
    <property type="protein sequence ID" value="KKK34371.1"/>
    <property type="molecule type" value="Genomic_DNA"/>
</dbReference>
<dbReference type="Proteomes" id="UP000034166">
    <property type="component" value="Unassembled WGS sequence"/>
</dbReference>
<evidence type="ECO:0000259" key="1">
    <source>
        <dbReference type="PROSITE" id="PS50404"/>
    </source>
</evidence>
<sequence>MSQITIYTQNDCPPCQIVKMFLKDHQVDFEEKNITSDPKARNELTQVYGAYSTPTVVAGNEVIIGFELEKLKKALSLE</sequence>
<evidence type="ECO:0000313" key="3">
    <source>
        <dbReference type="Proteomes" id="UP000034166"/>
    </source>
</evidence>
<gene>
    <name evidence="2" type="ORF">WQ57_22720</name>
</gene>
<dbReference type="PANTHER" id="PTHR34386:SF1">
    <property type="entry name" value="GLUTAREDOXIN-LIKE PROTEIN NRDH"/>
    <property type="match status" value="1"/>
</dbReference>
<dbReference type="PROSITE" id="PS50404">
    <property type="entry name" value="GST_NTER"/>
    <property type="match status" value="1"/>
</dbReference>
<dbReference type="InterPro" id="IPR002109">
    <property type="entry name" value="Glutaredoxin"/>
</dbReference>
<dbReference type="GO" id="GO:0009055">
    <property type="term" value="F:electron transfer activity"/>
    <property type="evidence" value="ECO:0007669"/>
    <property type="project" value="TreeGrafter"/>
</dbReference>
<dbReference type="PROSITE" id="PS51354">
    <property type="entry name" value="GLUTAREDOXIN_2"/>
    <property type="match status" value="1"/>
</dbReference>
<comment type="caution">
    <text evidence="2">The sequence shown here is derived from an EMBL/GenBank/DDBJ whole genome shotgun (WGS) entry which is preliminary data.</text>
</comment>
<dbReference type="OrthoDB" id="9795531at2"/>
<dbReference type="GO" id="GO:0045454">
    <property type="term" value="P:cell redox homeostasis"/>
    <property type="evidence" value="ECO:0007669"/>
    <property type="project" value="TreeGrafter"/>
</dbReference>